<organism evidence="1">
    <name type="scientific">Lepeophtheirus salmonis</name>
    <name type="common">Salmon louse</name>
    <name type="synonym">Caligus salmonis</name>
    <dbReference type="NCBI Taxonomy" id="72036"/>
    <lineage>
        <taxon>Eukaryota</taxon>
        <taxon>Metazoa</taxon>
        <taxon>Ecdysozoa</taxon>
        <taxon>Arthropoda</taxon>
        <taxon>Crustacea</taxon>
        <taxon>Multicrustacea</taxon>
        <taxon>Hexanauplia</taxon>
        <taxon>Copepoda</taxon>
        <taxon>Siphonostomatoida</taxon>
        <taxon>Caligidae</taxon>
        <taxon>Lepeophtheirus</taxon>
    </lineage>
</organism>
<evidence type="ECO:0000313" key="1">
    <source>
        <dbReference type="EMBL" id="CDW46396.1"/>
    </source>
</evidence>
<proteinExistence type="predicted"/>
<name>A0A0K2V904_LEPSM</name>
<dbReference type="EMBL" id="HACA01029035">
    <property type="protein sequence ID" value="CDW46396.1"/>
    <property type="molecule type" value="Transcribed_RNA"/>
</dbReference>
<protein>
    <submittedName>
        <fullName evidence="1">Uncharacterized protein</fullName>
    </submittedName>
</protein>
<accession>A0A0K2V904</accession>
<sequence length="23" mass="2732">MNVIICTCICVCVYESIIHYWEP</sequence>
<reference evidence="1" key="1">
    <citation type="submission" date="2014-05" db="EMBL/GenBank/DDBJ databases">
        <authorList>
            <person name="Chronopoulou M."/>
        </authorList>
    </citation>
    <scope>NUCLEOTIDE SEQUENCE</scope>
    <source>
        <tissue evidence="1">Whole organism</tissue>
    </source>
</reference>
<dbReference type="AlphaFoldDB" id="A0A0K2V904"/>